<dbReference type="GO" id="GO:0016491">
    <property type="term" value="F:oxidoreductase activity"/>
    <property type="evidence" value="ECO:0007669"/>
    <property type="project" value="UniProtKB-KW"/>
</dbReference>
<protein>
    <submittedName>
        <fullName evidence="3">Uncharacterized protein</fullName>
    </submittedName>
</protein>
<dbReference type="AlphaFoldDB" id="A0A8H3UZB8"/>
<reference evidence="3 4" key="1">
    <citation type="submission" date="2018-12" db="EMBL/GenBank/DDBJ databases">
        <title>Venturia inaequalis Genome Resource.</title>
        <authorList>
            <person name="Lichtner F.J."/>
        </authorList>
    </citation>
    <scope>NUCLEOTIDE SEQUENCE [LARGE SCALE GENOMIC DNA]</scope>
    <source>
        <strain evidence="3 4">120213</strain>
    </source>
</reference>
<evidence type="ECO:0000256" key="2">
    <source>
        <dbReference type="ARBA" id="ARBA00023002"/>
    </source>
</evidence>
<dbReference type="InterPro" id="IPR051687">
    <property type="entry name" value="Peroxisomal_Beta-Oxidation"/>
</dbReference>
<evidence type="ECO:0000256" key="1">
    <source>
        <dbReference type="ARBA" id="ARBA00006484"/>
    </source>
</evidence>
<organism evidence="3 4">
    <name type="scientific">Venturia inaequalis</name>
    <name type="common">Apple scab fungus</name>
    <dbReference type="NCBI Taxonomy" id="5025"/>
    <lineage>
        <taxon>Eukaryota</taxon>
        <taxon>Fungi</taxon>
        <taxon>Dikarya</taxon>
        <taxon>Ascomycota</taxon>
        <taxon>Pezizomycotina</taxon>
        <taxon>Dothideomycetes</taxon>
        <taxon>Pleosporomycetidae</taxon>
        <taxon>Venturiales</taxon>
        <taxon>Venturiaceae</taxon>
        <taxon>Venturia</taxon>
    </lineage>
</organism>
<evidence type="ECO:0000313" key="3">
    <source>
        <dbReference type="EMBL" id="KAE9979514.1"/>
    </source>
</evidence>
<gene>
    <name evidence="3" type="ORF">EG328_000841</name>
</gene>
<evidence type="ECO:0000313" key="4">
    <source>
        <dbReference type="Proteomes" id="UP000447873"/>
    </source>
</evidence>
<sequence>MSTLRGNHLRGIFKITEAAWPYMIKQKYGRISNYAAAKRDIIGFSMTIAREGVLYDIFVNSLVPSEGKDMTRIVRPESEVSMLKPEYVAPLMPVLCSEKATESTGNTYKAGSRCSTGVRWQRIRGVFSPHQACVPSPAAVLKRVEQICDFDIEEAVD</sequence>
<dbReference type="Gene3D" id="3.40.50.720">
    <property type="entry name" value="NAD(P)-binding Rossmann-like Domain"/>
    <property type="match status" value="2"/>
</dbReference>
<dbReference type="Proteomes" id="UP000447873">
    <property type="component" value="Unassembled WGS sequence"/>
</dbReference>
<keyword evidence="2" id="KW-0560">Oxidoreductase</keyword>
<comment type="similarity">
    <text evidence="1">Belongs to the short-chain dehydrogenases/reductases (SDR) family.</text>
</comment>
<dbReference type="PANTHER" id="PTHR45024:SF2">
    <property type="entry name" value="SCP2 DOMAIN-CONTAINING PROTEIN"/>
    <property type="match status" value="1"/>
</dbReference>
<proteinExistence type="inferred from homology"/>
<name>A0A8H3UZB8_VENIN</name>
<dbReference type="InterPro" id="IPR036291">
    <property type="entry name" value="NAD(P)-bd_dom_sf"/>
</dbReference>
<dbReference type="PANTHER" id="PTHR45024">
    <property type="entry name" value="DEHYDROGENASES, SHORT CHAIN"/>
    <property type="match status" value="1"/>
</dbReference>
<dbReference type="EMBL" id="WNWS01000117">
    <property type="protein sequence ID" value="KAE9979514.1"/>
    <property type="molecule type" value="Genomic_DNA"/>
</dbReference>
<accession>A0A8H3UZB8</accession>
<comment type="caution">
    <text evidence="3">The sequence shown here is derived from an EMBL/GenBank/DDBJ whole genome shotgun (WGS) entry which is preliminary data.</text>
</comment>
<dbReference type="SUPFAM" id="SSF51735">
    <property type="entry name" value="NAD(P)-binding Rossmann-fold domains"/>
    <property type="match status" value="1"/>
</dbReference>